<sequence>MKLSILDQMPIPKDHTAEEAFQRTEQIALLGEELGYHRMWLAEHHNSHSLASSAPEVTAAFLAAKTKRLRIGTGGVMMMHYSPYKLAEVFKTLSGLAPNRIDFGVGRAPGGDHASIYALAEGRRQRFTEQYDKLEIILKLMNNQKTGEDVYDQVIAAPVNIQLPEAWLLGSSGQSAMQAGRLGVGYSYAQFFTGNISKDIFDTYRDYFIPSYYMEKPQIIVTYAATVADTLEEAEYLAKPIDITRLHLMKGQIIQAMSPEEAKDYPLTELDKMTIANNRKANLVGTPKEVAEFLVAEQELYGFDEVMLNCNQYALESRMNTYTLIAKELLRTTQL</sequence>
<dbReference type="InterPro" id="IPR050766">
    <property type="entry name" value="Bact_Lucif_Oxidored"/>
</dbReference>
<dbReference type="GO" id="GO:0005829">
    <property type="term" value="C:cytosol"/>
    <property type="evidence" value="ECO:0007669"/>
    <property type="project" value="TreeGrafter"/>
</dbReference>
<dbReference type="PANTHER" id="PTHR30137:SF6">
    <property type="entry name" value="LUCIFERASE-LIKE MONOOXYGENASE"/>
    <property type="match status" value="1"/>
</dbReference>
<protein>
    <submittedName>
        <fullName evidence="3">LLM class flavin-dependent oxidoreductase</fullName>
    </submittedName>
</protein>
<dbReference type="Proteomes" id="UP000317944">
    <property type="component" value="Unassembled WGS sequence"/>
</dbReference>
<dbReference type="InterPro" id="IPR019949">
    <property type="entry name" value="CmoO-like"/>
</dbReference>
<dbReference type="RefSeq" id="WP_142506993.1">
    <property type="nucleotide sequence ID" value="NZ_SADV01000001.1"/>
</dbReference>
<gene>
    <name evidence="3" type="ORF">C7Y47_00605</name>
</gene>
<comment type="caution">
    <text evidence="3">The sequence shown here is derived from an EMBL/GenBank/DDBJ whole genome shotgun (WGS) entry which is preliminary data.</text>
</comment>
<dbReference type="OrthoDB" id="9780518at2"/>
<dbReference type="AlphaFoldDB" id="A0A544V0E0"/>
<dbReference type="CDD" id="cd00347">
    <property type="entry name" value="Flavin_utilizing_monoxygenases"/>
    <property type="match status" value="1"/>
</dbReference>
<evidence type="ECO:0000256" key="1">
    <source>
        <dbReference type="ARBA" id="ARBA00007789"/>
    </source>
</evidence>
<comment type="similarity">
    <text evidence="1">To bacterial alkanal monooxygenase alpha and beta chains.</text>
</comment>
<name>A0A544V0E0_LYSSH</name>
<dbReference type="Gene3D" id="3.20.20.30">
    <property type="entry name" value="Luciferase-like domain"/>
    <property type="match status" value="1"/>
</dbReference>
<organism evidence="3 4">
    <name type="scientific">Lysinibacillus sphaericus</name>
    <name type="common">Bacillus sphaericus</name>
    <dbReference type="NCBI Taxonomy" id="1421"/>
    <lineage>
        <taxon>Bacteria</taxon>
        <taxon>Bacillati</taxon>
        <taxon>Bacillota</taxon>
        <taxon>Bacilli</taxon>
        <taxon>Bacillales</taxon>
        <taxon>Bacillaceae</taxon>
        <taxon>Lysinibacillus</taxon>
    </lineage>
</organism>
<dbReference type="InterPro" id="IPR011251">
    <property type="entry name" value="Luciferase-like_dom"/>
</dbReference>
<evidence type="ECO:0000313" key="3">
    <source>
        <dbReference type="EMBL" id="TQR39572.1"/>
    </source>
</evidence>
<dbReference type="EMBL" id="SADV01000001">
    <property type="protein sequence ID" value="TQR39572.1"/>
    <property type="molecule type" value="Genomic_DNA"/>
</dbReference>
<dbReference type="SUPFAM" id="SSF51679">
    <property type="entry name" value="Bacterial luciferase-like"/>
    <property type="match status" value="1"/>
</dbReference>
<feature type="domain" description="Luciferase-like" evidence="2">
    <location>
        <begin position="1"/>
        <end position="300"/>
    </location>
</feature>
<dbReference type="Pfam" id="PF00296">
    <property type="entry name" value="Bac_luciferase"/>
    <property type="match status" value="1"/>
</dbReference>
<proteinExistence type="predicted"/>
<dbReference type="InterPro" id="IPR036661">
    <property type="entry name" value="Luciferase-like_sf"/>
</dbReference>
<dbReference type="NCBIfam" id="TIGR03558">
    <property type="entry name" value="oxido_grp_1"/>
    <property type="match status" value="1"/>
</dbReference>
<dbReference type="PANTHER" id="PTHR30137">
    <property type="entry name" value="LUCIFERASE-LIKE MONOOXYGENASE"/>
    <property type="match status" value="1"/>
</dbReference>
<dbReference type="GO" id="GO:0016705">
    <property type="term" value="F:oxidoreductase activity, acting on paired donors, with incorporation or reduction of molecular oxygen"/>
    <property type="evidence" value="ECO:0007669"/>
    <property type="project" value="InterPro"/>
</dbReference>
<evidence type="ECO:0000313" key="4">
    <source>
        <dbReference type="Proteomes" id="UP000317944"/>
    </source>
</evidence>
<reference evidence="3 4" key="1">
    <citation type="submission" date="2018-03" db="EMBL/GenBank/DDBJ databases">
        <title>Aerobic endospore-forming bacteria genome sequencing and assembly.</title>
        <authorList>
            <person name="Cavalcante D.A."/>
            <person name="Driks A."/>
            <person name="Putonti C."/>
            <person name="De-Souza M.T."/>
        </authorList>
    </citation>
    <scope>NUCLEOTIDE SEQUENCE [LARGE SCALE GENOMIC DNA]</scope>
    <source>
        <strain evidence="3 4">SDF0037</strain>
    </source>
</reference>
<evidence type="ECO:0000259" key="2">
    <source>
        <dbReference type="Pfam" id="PF00296"/>
    </source>
</evidence>
<accession>A0A544V0E0</accession>